<dbReference type="Proteomes" id="UP000308632">
    <property type="component" value="Unassembled WGS sequence"/>
</dbReference>
<accession>A0A4U5X9N8</accession>
<dbReference type="RefSeq" id="WP_137298256.1">
    <property type="nucleotide sequence ID" value="NZ_BMVD01000002.1"/>
</dbReference>
<dbReference type="SUPFAM" id="SSF160631">
    <property type="entry name" value="SMI1/KNR4-like"/>
    <property type="match status" value="1"/>
</dbReference>
<dbReference type="Pfam" id="PF09346">
    <property type="entry name" value="SMI1_KNR4"/>
    <property type="match status" value="1"/>
</dbReference>
<dbReference type="Gene3D" id="3.40.1580.10">
    <property type="entry name" value="SMI1/KNR4-like"/>
    <property type="match status" value="1"/>
</dbReference>
<evidence type="ECO:0000313" key="2">
    <source>
        <dbReference type="EMBL" id="TKT11432.1"/>
    </source>
</evidence>
<dbReference type="EMBL" id="SZPR01000002">
    <property type="protein sequence ID" value="TKT11432.1"/>
    <property type="molecule type" value="Genomic_DNA"/>
</dbReference>
<dbReference type="InterPro" id="IPR018958">
    <property type="entry name" value="Knr4/Smi1-like_dom"/>
</dbReference>
<name>A0A4U5X9N8_STRGB</name>
<proteinExistence type="predicted"/>
<protein>
    <submittedName>
        <fullName evidence="2">SMI1/KNR4 family protein</fullName>
    </submittedName>
</protein>
<dbReference type="SMART" id="SM00860">
    <property type="entry name" value="SMI1_KNR4"/>
    <property type="match status" value="1"/>
</dbReference>
<dbReference type="InterPro" id="IPR037883">
    <property type="entry name" value="Knr4/Smi1-like_sf"/>
</dbReference>
<feature type="domain" description="Knr4/Smi1-like" evidence="1">
    <location>
        <begin position="40"/>
        <end position="173"/>
    </location>
</feature>
<sequence length="635" mass="69527">MSEESLNWREFLGRWQEEWVPRADEEAAGPAAFPPLGAPGAGETAIAAAEQRLGCRLPPSYRAFLAVSDGWHVGQAAGIYQLGGTADIGWFGDPYDLTPLYEGNLGDHPRREEVLLAGMWRRALRLETDSDMSYALLDPGDTGQDGEWALYVHKGWSGEPPDRYPSFRAYMEAMYRAFHADRAARPDFANATTRAQDDRVDRARVLALRGRHEEALPLLEEAASFGRPHSAALLTQLRQLNAPGDPLSYGMLVGDPRYLPDLLPVEAMAQANGTWRPDGDEHWLGMMAARGVPRSTAEAVLGGMRDGTYRYAPPGPWGRAVAEAREAARWGATDVAWRTLSEALPRWEAPGPSLIAPVGLLADPVLGPPVTPDRGRQILATPRAGHTGPGPEPVPDLDPPGLHWLTEPAVHGQPLDGYRCVWVEGVDPARLPALIGEEGARLSAPVNRFGARWRARGEREDTEPWEDRAVVAVGRGPEGWAFAFDGHSAGRMGRLIRSPAVAASGAGRAVVVWREPRSAFPDRHPAAFHLSVAERGEERYAFTVRGADVERSGAVPGALDPARLIDPDDSEPVRERRMLAALHTELGLSLPRFALTRGRLATFTTRSWTRAPRAGEPYAYLTFRVGRQRRDDRPA</sequence>
<evidence type="ECO:0000313" key="3">
    <source>
        <dbReference type="Proteomes" id="UP000308632"/>
    </source>
</evidence>
<organism evidence="2 3">
    <name type="scientific">Streptomyces galbus</name>
    <dbReference type="NCBI Taxonomy" id="33898"/>
    <lineage>
        <taxon>Bacteria</taxon>
        <taxon>Bacillati</taxon>
        <taxon>Actinomycetota</taxon>
        <taxon>Actinomycetes</taxon>
        <taxon>Kitasatosporales</taxon>
        <taxon>Streptomycetaceae</taxon>
        <taxon>Streptomyces</taxon>
    </lineage>
</organism>
<comment type="caution">
    <text evidence="2">The sequence shown here is derived from an EMBL/GenBank/DDBJ whole genome shotgun (WGS) entry which is preliminary data.</text>
</comment>
<evidence type="ECO:0000259" key="1">
    <source>
        <dbReference type="SMART" id="SM00860"/>
    </source>
</evidence>
<reference evidence="2 3" key="1">
    <citation type="submission" date="2019-04" db="EMBL/GenBank/DDBJ databases">
        <title>Streptomyces lasaliensis sp.nov., an Actinomycete isolated from soil which produces the polyether antibiotic lasalocid.</title>
        <authorList>
            <person name="Erwin G."/>
            <person name="Haber C."/>
        </authorList>
    </citation>
    <scope>NUCLEOTIDE SEQUENCE [LARGE SCALE GENOMIC DNA]</scope>
    <source>
        <strain evidence="2 3">DSM 40089</strain>
    </source>
</reference>
<dbReference type="AlphaFoldDB" id="A0A4U5X9N8"/>
<gene>
    <name evidence="2" type="ORF">E4U92_00680</name>
</gene>